<feature type="transmembrane region" description="Helical" evidence="6">
    <location>
        <begin position="38"/>
        <end position="59"/>
    </location>
</feature>
<keyword evidence="4 6" id="KW-1133">Transmembrane helix</keyword>
<proteinExistence type="predicted"/>
<dbReference type="Pfam" id="PF03706">
    <property type="entry name" value="LPG_synthase_TM"/>
    <property type="match status" value="1"/>
</dbReference>
<feature type="transmembrane region" description="Helical" evidence="6">
    <location>
        <begin position="297"/>
        <end position="322"/>
    </location>
</feature>
<feature type="transmembrane region" description="Helical" evidence="6">
    <location>
        <begin position="220"/>
        <end position="241"/>
    </location>
</feature>
<name>A0ABX0H657_9BACT</name>
<evidence type="ECO:0000256" key="1">
    <source>
        <dbReference type="ARBA" id="ARBA00004651"/>
    </source>
</evidence>
<keyword evidence="8" id="KW-1185">Reference proteome</keyword>
<feature type="transmembrane region" description="Helical" evidence="6">
    <location>
        <begin position="168"/>
        <end position="187"/>
    </location>
</feature>
<organism evidence="7 8">
    <name type="scientific">Cyclobacterium plantarum</name>
    <dbReference type="NCBI Taxonomy" id="2716263"/>
    <lineage>
        <taxon>Bacteria</taxon>
        <taxon>Pseudomonadati</taxon>
        <taxon>Bacteroidota</taxon>
        <taxon>Cytophagia</taxon>
        <taxon>Cytophagales</taxon>
        <taxon>Cyclobacteriaceae</taxon>
        <taxon>Cyclobacterium</taxon>
    </lineage>
</organism>
<dbReference type="InterPro" id="IPR022791">
    <property type="entry name" value="L-PG_synthase/AglD"/>
</dbReference>
<evidence type="ECO:0000313" key="8">
    <source>
        <dbReference type="Proteomes" id="UP000649799"/>
    </source>
</evidence>
<evidence type="ECO:0000256" key="3">
    <source>
        <dbReference type="ARBA" id="ARBA00022692"/>
    </source>
</evidence>
<dbReference type="RefSeq" id="WP_166146103.1">
    <property type="nucleotide sequence ID" value="NZ_JAANYN010000003.1"/>
</dbReference>
<keyword evidence="5 6" id="KW-0472">Membrane</keyword>
<evidence type="ECO:0000256" key="4">
    <source>
        <dbReference type="ARBA" id="ARBA00022989"/>
    </source>
</evidence>
<dbReference type="Proteomes" id="UP000649799">
    <property type="component" value="Unassembled WGS sequence"/>
</dbReference>
<comment type="caution">
    <text evidence="7">The sequence shown here is derived from an EMBL/GenBank/DDBJ whole genome shotgun (WGS) entry which is preliminary data.</text>
</comment>
<feature type="transmembrane region" description="Helical" evidence="6">
    <location>
        <begin position="131"/>
        <end position="156"/>
    </location>
</feature>
<evidence type="ECO:0000256" key="2">
    <source>
        <dbReference type="ARBA" id="ARBA00022475"/>
    </source>
</evidence>
<dbReference type="PANTHER" id="PTHR39087:SF2">
    <property type="entry name" value="UPF0104 MEMBRANE PROTEIN MJ1595"/>
    <property type="match status" value="1"/>
</dbReference>
<keyword evidence="2" id="KW-1003">Cell membrane</keyword>
<keyword evidence="3 6" id="KW-0812">Transmembrane</keyword>
<evidence type="ECO:0000256" key="5">
    <source>
        <dbReference type="ARBA" id="ARBA00023136"/>
    </source>
</evidence>
<gene>
    <name evidence="7" type="ORF">G9Q97_09480</name>
</gene>
<dbReference type="PANTHER" id="PTHR39087">
    <property type="entry name" value="UPF0104 MEMBRANE PROTEIN MJ1595"/>
    <property type="match status" value="1"/>
</dbReference>
<accession>A0ABX0H657</accession>
<evidence type="ECO:0000256" key="6">
    <source>
        <dbReference type="SAM" id="Phobius"/>
    </source>
</evidence>
<protein>
    <submittedName>
        <fullName evidence="7">Flippase-like domain-containing protein</fullName>
    </submittedName>
</protein>
<dbReference type="EMBL" id="JAANYN010000003">
    <property type="protein sequence ID" value="NHE57042.1"/>
    <property type="molecule type" value="Genomic_DNA"/>
</dbReference>
<feature type="transmembrane region" description="Helical" evidence="6">
    <location>
        <begin position="7"/>
        <end position="26"/>
    </location>
</feature>
<feature type="transmembrane region" description="Helical" evidence="6">
    <location>
        <begin position="274"/>
        <end position="291"/>
    </location>
</feature>
<reference evidence="7 8" key="1">
    <citation type="submission" date="2020-03" db="EMBL/GenBank/DDBJ databases">
        <title>Cyclobacterium plantarum sp. nov., a marine bacterium isolated from a coastal-marine wetland.</title>
        <authorList>
            <person name="Sanchez-Porro C."/>
            <person name="Ventosa A."/>
            <person name="Amoozegar M."/>
        </authorList>
    </citation>
    <scope>NUCLEOTIDE SEQUENCE [LARGE SCALE GENOMIC DNA]</scope>
    <source>
        <strain evidence="7 8">GBPx2</strain>
    </source>
</reference>
<sequence length="331" mass="37068">MSKNIKQGIQVTVSLLIAVFIFYYLYRDIDKDTILSALRNTDLLLLTSSVLVGILGYWLRAWRWKILIETGEKIPVSTSNVFWALMFGYLMNLLIPRAGELARCGAVNKTYPIKIGKLFGTVVLERSIDMVFMFLMIALAFLFQGGIFLEIFGLLVSVPALTAFMNNYFSIGLVIMAGGVGLVYLTFRRYRHSGWVGKVRQFLRQFVSGLETVFQMKKQFGFWAVSVLIWIIYFFMMYWIAQAIPSTSSLSASSVLMVLVMGSIGMVAPVQGGIGTFHAMVAFILLFYGISEEQGKIFAMIVHASQMLTIMALGGLSLLLLASKKESNLQH</sequence>
<evidence type="ECO:0000313" key="7">
    <source>
        <dbReference type="EMBL" id="NHE57042.1"/>
    </source>
</evidence>
<comment type="subcellular location">
    <subcellularLocation>
        <location evidence="1">Cell membrane</location>
        <topology evidence="1">Multi-pass membrane protein</topology>
    </subcellularLocation>
</comment>
<dbReference type="NCBIfam" id="TIGR00374">
    <property type="entry name" value="flippase-like domain"/>
    <property type="match status" value="1"/>
</dbReference>